<protein>
    <submittedName>
        <fullName evidence="1">L-ascorbate metabolism protein UlaG (Beta-lactamase superfamily)</fullName>
    </submittedName>
</protein>
<dbReference type="RefSeq" id="WP_076373534.1">
    <property type="nucleotide sequence ID" value="NZ_FTMG01000005.1"/>
</dbReference>
<dbReference type="EMBL" id="JACHCB010000005">
    <property type="protein sequence ID" value="MBB6109754.1"/>
    <property type="molecule type" value="Genomic_DNA"/>
</dbReference>
<organism evidence="1 2">
    <name type="scientific">Mucilaginibacter lappiensis</name>
    <dbReference type="NCBI Taxonomy" id="354630"/>
    <lineage>
        <taxon>Bacteria</taxon>
        <taxon>Pseudomonadati</taxon>
        <taxon>Bacteroidota</taxon>
        <taxon>Sphingobacteriia</taxon>
        <taxon>Sphingobacteriales</taxon>
        <taxon>Sphingobacteriaceae</taxon>
        <taxon>Mucilaginibacter</taxon>
    </lineage>
</organism>
<dbReference type="Pfam" id="PF14058">
    <property type="entry name" value="PcfK"/>
    <property type="match status" value="1"/>
</dbReference>
<name>A0ABR6PKL0_9SPHI</name>
<dbReference type="InterPro" id="IPR025624">
    <property type="entry name" value="PcfK"/>
</dbReference>
<keyword evidence="2" id="KW-1185">Reference proteome</keyword>
<evidence type="ECO:0000313" key="2">
    <source>
        <dbReference type="Proteomes" id="UP000541583"/>
    </source>
</evidence>
<dbReference type="Proteomes" id="UP000541583">
    <property type="component" value="Unassembled WGS sequence"/>
</dbReference>
<reference evidence="1 2" key="1">
    <citation type="submission" date="2020-08" db="EMBL/GenBank/DDBJ databases">
        <title>Genomic Encyclopedia of Type Strains, Phase IV (KMG-V): Genome sequencing to study the core and pangenomes of soil and plant-associated prokaryotes.</title>
        <authorList>
            <person name="Whitman W."/>
        </authorList>
    </citation>
    <scope>NUCLEOTIDE SEQUENCE [LARGE SCALE GENOMIC DNA]</scope>
    <source>
        <strain evidence="1 2">ANJLi2</strain>
    </source>
</reference>
<sequence length="130" mass="14380">MKASDSFKTIISDHLLSLAINDPLFAETLNKPNKNIDDCTTYILNQVQKSGQVGFADAEIFGMAVHYYDEDVIEVGKTVNARVVVNHHVDAPAKPVVSETAQRFRDTPTPQPKPVKKVVSKVIENQTALF</sequence>
<proteinExistence type="predicted"/>
<comment type="caution">
    <text evidence="1">The sequence shown here is derived from an EMBL/GenBank/DDBJ whole genome shotgun (WGS) entry which is preliminary data.</text>
</comment>
<gene>
    <name evidence="1" type="ORF">HDF23_002503</name>
</gene>
<accession>A0ABR6PKL0</accession>
<evidence type="ECO:0000313" key="1">
    <source>
        <dbReference type="EMBL" id="MBB6109754.1"/>
    </source>
</evidence>